<gene>
    <name evidence="2" type="ORF">K239x_38410</name>
</gene>
<sequence>MDDFVHVVQRVSTLVLQCIKDGASLSGRLDSEQDSIFIKDVDGRMLHTNEPYNVMFSGEMLTMGRQHSSFLSETLSKIAQQSDNMLLAGAETVQFDHIGHIASGREVRLRTFKRTLLGLGHPTMAILGMTRLLEVIGDSDVGRLQKLKDHWRLFSQLDDLDRAIAVGMGQGLPIGDIAANHSVTKKTIENHRNSILKSLELNSSIDLIKLMVRMQENGFGDFGV</sequence>
<dbReference type="InterPro" id="IPR036388">
    <property type="entry name" value="WH-like_DNA-bd_sf"/>
</dbReference>
<keyword evidence="3" id="KW-1185">Reference proteome</keyword>
<dbReference type="Proteomes" id="UP000319817">
    <property type="component" value="Chromosome"/>
</dbReference>
<dbReference type="EMBL" id="CP036526">
    <property type="protein sequence ID" value="QDT11839.1"/>
    <property type="molecule type" value="Genomic_DNA"/>
</dbReference>
<dbReference type="SMART" id="SM00421">
    <property type="entry name" value="HTH_LUXR"/>
    <property type="match status" value="1"/>
</dbReference>
<dbReference type="InterPro" id="IPR000792">
    <property type="entry name" value="Tscrpt_reg_LuxR_C"/>
</dbReference>
<evidence type="ECO:0000313" key="2">
    <source>
        <dbReference type="EMBL" id="QDT11839.1"/>
    </source>
</evidence>
<accession>A0A517NXL3</accession>
<protein>
    <recommendedName>
        <fullName evidence="1">HTH luxR-type domain-containing protein</fullName>
    </recommendedName>
</protein>
<name>A0A517NXL3_9BACT</name>
<evidence type="ECO:0000313" key="3">
    <source>
        <dbReference type="Proteomes" id="UP000319817"/>
    </source>
</evidence>
<evidence type="ECO:0000259" key="1">
    <source>
        <dbReference type="SMART" id="SM00421"/>
    </source>
</evidence>
<proteinExistence type="predicted"/>
<dbReference type="Gene3D" id="1.10.10.10">
    <property type="entry name" value="Winged helix-like DNA-binding domain superfamily/Winged helix DNA-binding domain"/>
    <property type="match status" value="1"/>
</dbReference>
<reference evidence="2 3" key="1">
    <citation type="submission" date="2019-02" db="EMBL/GenBank/DDBJ databases">
        <title>Deep-cultivation of Planctomycetes and their phenomic and genomic characterization uncovers novel biology.</title>
        <authorList>
            <person name="Wiegand S."/>
            <person name="Jogler M."/>
            <person name="Boedeker C."/>
            <person name="Pinto D."/>
            <person name="Vollmers J."/>
            <person name="Rivas-Marin E."/>
            <person name="Kohn T."/>
            <person name="Peeters S.H."/>
            <person name="Heuer A."/>
            <person name="Rast P."/>
            <person name="Oberbeckmann S."/>
            <person name="Bunk B."/>
            <person name="Jeske O."/>
            <person name="Meyerdierks A."/>
            <person name="Storesund J.E."/>
            <person name="Kallscheuer N."/>
            <person name="Luecker S."/>
            <person name="Lage O.M."/>
            <person name="Pohl T."/>
            <person name="Merkel B.J."/>
            <person name="Hornburger P."/>
            <person name="Mueller R.-W."/>
            <person name="Bruemmer F."/>
            <person name="Labrenz M."/>
            <person name="Spormann A.M."/>
            <person name="Op den Camp H."/>
            <person name="Overmann J."/>
            <person name="Amann R."/>
            <person name="Jetten M.S.M."/>
            <person name="Mascher T."/>
            <person name="Medema M.H."/>
            <person name="Devos D.P."/>
            <person name="Kaster A.-K."/>
            <person name="Ovreas L."/>
            <person name="Rohde M."/>
            <person name="Galperin M.Y."/>
            <person name="Jogler C."/>
        </authorList>
    </citation>
    <scope>NUCLEOTIDE SEQUENCE [LARGE SCALE GENOMIC DNA]</scope>
    <source>
        <strain evidence="2 3">K23_9</strain>
    </source>
</reference>
<dbReference type="OrthoDB" id="260983at2"/>
<dbReference type="GO" id="GO:0003677">
    <property type="term" value="F:DNA binding"/>
    <property type="evidence" value="ECO:0007669"/>
    <property type="project" value="InterPro"/>
</dbReference>
<dbReference type="GO" id="GO:0006355">
    <property type="term" value="P:regulation of DNA-templated transcription"/>
    <property type="evidence" value="ECO:0007669"/>
    <property type="project" value="InterPro"/>
</dbReference>
<dbReference type="SUPFAM" id="SSF46894">
    <property type="entry name" value="C-terminal effector domain of the bipartite response regulators"/>
    <property type="match status" value="1"/>
</dbReference>
<organism evidence="2 3">
    <name type="scientific">Stieleria marina</name>
    <dbReference type="NCBI Taxonomy" id="1930275"/>
    <lineage>
        <taxon>Bacteria</taxon>
        <taxon>Pseudomonadati</taxon>
        <taxon>Planctomycetota</taxon>
        <taxon>Planctomycetia</taxon>
        <taxon>Pirellulales</taxon>
        <taxon>Pirellulaceae</taxon>
        <taxon>Stieleria</taxon>
    </lineage>
</organism>
<dbReference type="RefSeq" id="WP_145419606.1">
    <property type="nucleotide sequence ID" value="NZ_CP036526.1"/>
</dbReference>
<dbReference type="AlphaFoldDB" id="A0A517NXL3"/>
<dbReference type="InterPro" id="IPR016032">
    <property type="entry name" value="Sig_transdc_resp-reg_C-effctor"/>
</dbReference>
<feature type="domain" description="HTH luxR-type" evidence="1">
    <location>
        <begin position="154"/>
        <end position="211"/>
    </location>
</feature>